<accession>A0AAW0V007</accession>
<protein>
    <submittedName>
        <fullName evidence="2">Uncharacterized protein</fullName>
    </submittedName>
</protein>
<keyword evidence="1" id="KW-0812">Transmembrane</keyword>
<proteinExistence type="predicted"/>
<reference evidence="2 3" key="1">
    <citation type="submission" date="2023-03" db="EMBL/GenBank/DDBJ databases">
        <title>High-quality genome of Scylla paramamosain provides insights in environmental adaptation.</title>
        <authorList>
            <person name="Zhang L."/>
        </authorList>
    </citation>
    <scope>NUCLEOTIDE SEQUENCE [LARGE SCALE GENOMIC DNA]</scope>
    <source>
        <strain evidence="2">LZ_2023a</strain>
        <tissue evidence="2">Muscle</tissue>
    </source>
</reference>
<feature type="transmembrane region" description="Helical" evidence="1">
    <location>
        <begin position="308"/>
        <end position="335"/>
    </location>
</feature>
<keyword evidence="3" id="KW-1185">Reference proteome</keyword>
<keyword evidence="1" id="KW-0472">Membrane</keyword>
<comment type="caution">
    <text evidence="2">The sequence shown here is derived from an EMBL/GenBank/DDBJ whole genome shotgun (WGS) entry which is preliminary data.</text>
</comment>
<evidence type="ECO:0000313" key="2">
    <source>
        <dbReference type="EMBL" id="KAK8404768.1"/>
    </source>
</evidence>
<keyword evidence="1" id="KW-1133">Transmembrane helix</keyword>
<dbReference type="Proteomes" id="UP001487740">
    <property type="component" value="Unassembled WGS sequence"/>
</dbReference>
<evidence type="ECO:0000313" key="3">
    <source>
        <dbReference type="Proteomes" id="UP001487740"/>
    </source>
</evidence>
<name>A0AAW0V007_SCYPA</name>
<dbReference type="PROSITE" id="PS51257">
    <property type="entry name" value="PROKAR_LIPOPROTEIN"/>
    <property type="match status" value="1"/>
</dbReference>
<evidence type="ECO:0000256" key="1">
    <source>
        <dbReference type="SAM" id="Phobius"/>
    </source>
</evidence>
<sequence length="439" mass="47818">MRPTTMINMVMVMIYSAANGNIFSGCLVSPSFNLTVVDRVQDLGFWGFVTASRGSSVMDITLGQSKRSYTEVTLNSTHATATHVGLTSNSLLWQGQVSGKVSPGWRRFFLQVPQRKDTFNLTLTDDHGTTWLGGSLVPFAVEWLSVVVSHFNTSCHTLTPTWHIKSCSVKEVMLPPLLNPLQFTVIGARPLLLMLTLADTNINVTAEIVDTLDAPLPPVPLVLRLTLDHTQPATLPYLVTEDVLGVVEVATGGPVASLRFTSFSDDDLHVVQQLHLSTTTASRQSSLPLPCTSCDHVVPTSSPRPIAVGWPVLLGATAGLLFAGVGLGACTSRLLMTREMPRRAKATTTMAAAAGQTMLVVPYQGGSQEETSSQYEPQYLEPRPVPAPWQATSSLSSPYPSPEHIYEEVVELATTKSTRTPEDSFTSEDDYEYLHFHFR</sequence>
<organism evidence="2 3">
    <name type="scientific">Scylla paramamosain</name>
    <name type="common">Mud crab</name>
    <dbReference type="NCBI Taxonomy" id="85552"/>
    <lineage>
        <taxon>Eukaryota</taxon>
        <taxon>Metazoa</taxon>
        <taxon>Ecdysozoa</taxon>
        <taxon>Arthropoda</taxon>
        <taxon>Crustacea</taxon>
        <taxon>Multicrustacea</taxon>
        <taxon>Malacostraca</taxon>
        <taxon>Eumalacostraca</taxon>
        <taxon>Eucarida</taxon>
        <taxon>Decapoda</taxon>
        <taxon>Pleocyemata</taxon>
        <taxon>Brachyura</taxon>
        <taxon>Eubrachyura</taxon>
        <taxon>Portunoidea</taxon>
        <taxon>Portunidae</taxon>
        <taxon>Portuninae</taxon>
        <taxon>Scylla</taxon>
    </lineage>
</organism>
<dbReference type="AlphaFoldDB" id="A0AAW0V007"/>
<dbReference type="EMBL" id="JARAKH010000003">
    <property type="protein sequence ID" value="KAK8404768.1"/>
    <property type="molecule type" value="Genomic_DNA"/>
</dbReference>
<gene>
    <name evidence="2" type="ORF">O3P69_001407</name>
</gene>